<dbReference type="Proteomes" id="UP000275137">
    <property type="component" value="Unassembled WGS sequence"/>
</dbReference>
<feature type="chain" id="PRO_5017979838" evidence="1">
    <location>
        <begin position="29"/>
        <end position="266"/>
    </location>
</feature>
<keyword evidence="3" id="KW-1185">Reference proteome</keyword>
<protein>
    <submittedName>
        <fullName evidence="2">DUF1223 domain-containing protein</fullName>
    </submittedName>
</protein>
<dbReference type="InterPro" id="IPR013783">
    <property type="entry name" value="Ig-like_fold"/>
</dbReference>
<dbReference type="SUPFAM" id="SSF52833">
    <property type="entry name" value="Thioredoxin-like"/>
    <property type="match status" value="1"/>
</dbReference>
<dbReference type="InterPro" id="IPR036249">
    <property type="entry name" value="Thioredoxin-like_sf"/>
</dbReference>
<dbReference type="Pfam" id="PF06764">
    <property type="entry name" value="DUF1223"/>
    <property type="match status" value="1"/>
</dbReference>
<dbReference type="EMBL" id="RJVP01000008">
    <property type="protein sequence ID" value="ROH84075.1"/>
    <property type="molecule type" value="Genomic_DNA"/>
</dbReference>
<sequence length="266" mass="29092">MRPLSSLNLIALSLLALPLITQSGQAYAECSAASGDQRVPLVELYTSEGCSSCPPADKWLNSLRSSGFDQNKVIPLAFHVDYWDYIGWKDPYASPRYSARQRLAAARGGAGFVYTPQIMLNGRDYRGWSRDSQFTRDVNGTLKQAARARLGIRISQLPSGELGLKTSASVAPGNDAKQAELFVAVYENSLRSSIKAGENAGRELTHDHVVREWMGPFSLDTADKTLEKLLILNAGWQQRDAGIVVFVQDRGNGDVLQALAMPLCKS</sequence>
<comment type="caution">
    <text evidence="2">The sequence shown here is derived from an EMBL/GenBank/DDBJ whole genome shotgun (WGS) entry which is preliminary data.</text>
</comment>
<dbReference type="PANTHER" id="PTHR36057">
    <property type="match status" value="1"/>
</dbReference>
<name>A0A3N0UUC8_9PROT</name>
<proteinExistence type="predicted"/>
<organism evidence="2 3">
    <name type="scientific">Pseudomethylobacillus aquaticus</name>
    <dbReference type="NCBI Taxonomy" id="2676064"/>
    <lineage>
        <taxon>Bacteria</taxon>
        <taxon>Pseudomonadati</taxon>
        <taxon>Pseudomonadota</taxon>
        <taxon>Betaproteobacteria</taxon>
        <taxon>Nitrosomonadales</taxon>
        <taxon>Methylophilaceae</taxon>
        <taxon>Pseudomethylobacillus</taxon>
    </lineage>
</organism>
<dbReference type="Gene3D" id="2.60.40.10">
    <property type="entry name" value="Immunoglobulins"/>
    <property type="match status" value="1"/>
</dbReference>
<evidence type="ECO:0000256" key="1">
    <source>
        <dbReference type="SAM" id="SignalP"/>
    </source>
</evidence>
<dbReference type="InterPro" id="IPR010634">
    <property type="entry name" value="DUF1223"/>
</dbReference>
<evidence type="ECO:0000313" key="3">
    <source>
        <dbReference type="Proteomes" id="UP000275137"/>
    </source>
</evidence>
<dbReference type="RefSeq" id="WP_123238190.1">
    <property type="nucleotide sequence ID" value="NZ_RJVP01000008.1"/>
</dbReference>
<accession>A0A3N0UUC8</accession>
<dbReference type="PANTHER" id="PTHR36057:SF1">
    <property type="entry name" value="LIPOPROTEIN LIPID ATTACHMENT SITE-LIKE PROTEIN, PUTATIVE (DUF1223)-RELATED"/>
    <property type="match status" value="1"/>
</dbReference>
<keyword evidence="1" id="KW-0732">Signal</keyword>
<reference evidence="2 3" key="1">
    <citation type="submission" date="2018-10" db="EMBL/GenBank/DDBJ databases">
        <authorList>
            <person name="Chen W.-M."/>
        </authorList>
    </citation>
    <scope>NUCLEOTIDE SEQUENCE [LARGE SCALE GENOMIC DNA]</scope>
    <source>
        <strain evidence="2 3">H-5</strain>
    </source>
</reference>
<dbReference type="AlphaFoldDB" id="A0A3N0UUC8"/>
<gene>
    <name evidence="2" type="ORF">ED236_11795</name>
</gene>
<evidence type="ECO:0000313" key="2">
    <source>
        <dbReference type="EMBL" id="ROH84075.1"/>
    </source>
</evidence>
<feature type="signal peptide" evidence="1">
    <location>
        <begin position="1"/>
        <end position="28"/>
    </location>
</feature>